<comment type="cofactor">
    <cofactor evidence="3 9">
        <name>NAD(+)</name>
        <dbReference type="ChEBI" id="CHEBI:57540"/>
    </cofactor>
</comment>
<dbReference type="InterPro" id="IPR005886">
    <property type="entry name" value="UDP_G4E"/>
</dbReference>
<dbReference type="GO" id="GO:0003978">
    <property type="term" value="F:UDP-glucose 4-epimerase activity"/>
    <property type="evidence" value="ECO:0007669"/>
    <property type="project" value="UniProtKB-UniRule"/>
</dbReference>
<proteinExistence type="evidence at transcript level"/>
<dbReference type="EMBL" id="GDAI01000056">
    <property type="protein sequence ID" value="JAI17547.1"/>
    <property type="molecule type" value="mRNA"/>
</dbReference>
<evidence type="ECO:0000256" key="3">
    <source>
        <dbReference type="ARBA" id="ARBA00001911"/>
    </source>
</evidence>
<evidence type="ECO:0000259" key="10">
    <source>
        <dbReference type="Pfam" id="PF16363"/>
    </source>
</evidence>
<keyword evidence="8 9" id="KW-0413">Isomerase</keyword>
<dbReference type="GO" id="GO:0005829">
    <property type="term" value="C:cytosol"/>
    <property type="evidence" value="ECO:0007669"/>
    <property type="project" value="TreeGrafter"/>
</dbReference>
<keyword evidence="9" id="KW-0119">Carbohydrate metabolism</keyword>
<dbReference type="SUPFAM" id="SSF51735">
    <property type="entry name" value="NAD(P)-binding Rossmann-fold domains"/>
    <property type="match status" value="1"/>
</dbReference>
<keyword evidence="7" id="KW-0299">Galactose metabolism</keyword>
<protein>
    <recommendedName>
        <fullName evidence="9">UDP-glucose 4-epimerase</fullName>
        <ecNumber evidence="9">5.1.3.2</ecNumber>
    </recommendedName>
</protein>
<keyword evidence="6 9" id="KW-0520">NAD</keyword>
<evidence type="ECO:0000256" key="8">
    <source>
        <dbReference type="ARBA" id="ARBA00023235"/>
    </source>
</evidence>
<dbReference type="GO" id="GO:0033499">
    <property type="term" value="P:galactose catabolic process via UDP-galactose, Leloir pathway"/>
    <property type="evidence" value="ECO:0007669"/>
    <property type="project" value="TreeGrafter"/>
</dbReference>
<dbReference type="Gene3D" id="3.40.50.720">
    <property type="entry name" value="NAD(P)-binding Rossmann-like Domain"/>
    <property type="match status" value="1"/>
</dbReference>
<dbReference type="PANTHER" id="PTHR43725:SF47">
    <property type="entry name" value="UDP-GLUCOSE 4-EPIMERASE"/>
    <property type="match status" value="1"/>
</dbReference>
<accession>A0A0K8TT63</accession>
<comment type="function">
    <text evidence="4">Catalyzes two distinct but analogous reactions: the reversible epimerization of UDP-glucose to UDP-galactose and the reversible epimerization of UDP-N-acetylglucosamine to UDP-N-acetylgalactosamine. The reaction with UDP-Gal plays a critical role in the Leloir pathway of galactose catabolism in which galactose is converted to the glycolytic intermediate glucose 6-phosphate. It contributes to the catabolism of dietary galactose and enables the endogenous biosynthesis of both UDP-Gal and UDP-GalNAc when exogenous sources are limited. Both UDP-sugar interconversions are important in the synthesis of glycoproteins and glycolipids.</text>
</comment>
<comment type="similarity">
    <text evidence="9">Belongs to the NAD(P)-dependent epimerase/dehydratase family.</text>
</comment>
<evidence type="ECO:0000256" key="4">
    <source>
        <dbReference type="ARBA" id="ARBA00002760"/>
    </source>
</evidence>
<reference evidence="11" key="1">
    <citation type="journal article" date="2015" name="Insect Biochem. Mol. Biol.">
        <title>An insight into the sialome of the horse fly, Tabanus bromius.</title>
        <authorList>
            <person name="Ribeiro J.M."/>
            <person name="Kazimirova M."/>
            <person name="Takac P."/>
            <person name="Andersen J.F."/>
            <person name="Francischetti I.M."/>
        </authorList>
    </citation>
    <scope>NUCLEOTIDE SEQUENCE</scope>
</reference>
<dbReference type="GO" id="GO:0003974">
    <property type="term" value="F:UDP-N-acetylglucosamine 4-epimerase activity"/>
    <property type="evidence" value="ECO:0007669"/>
    <property type="project" value="UniProtKB-EC"/>
</dbReference>
<dbReference type="InterPro" id="IPR016040">
    <property type="entry name" value="NAD(P)-bd_dom"/>
</dbReference>
<dbReference type="UniPathway" id="UPA00214"/>
<dbReference type="NCBIfam" id="NF007956">
    <property type="entry name" value="PRK10675.1"/>
    <property type="match status" value="1"/>
</dbReference>
<dbReference type="InterPro" id="IPR036291">
    <property type="entry name" value="NAD(P)-bd_dom_sf"/>
</dbReference>
<organism evidence="11">
    <name type="scientific">Tabanus bromius</name>
    <name type="common">Band-eyed brown horse fly</name>
    <dbReference type="NCBI Taxonomy" id="304241"/>
    <lineage>
        <taxon>Eukaryota</taxon>
        <taxon>Metazoa</taxon>
        <taxon>Ecdysozoa</taxon>
        <taxon>Arthropoda</taxon>
        <taxon>Hexapoda</taxon>
        <taxon>Insecta</taxon>
        <taxon>Pterygota</taxon>
        <taxon>Neoptera</taxon>
        <taxon>Endopterygota</taxon>
        <taxon>Diptera</taxon>
        <taxon>Brachycera</taxon>
        <taxon>Tabanomorpha</taxon>
        <taxon>Tabanoidea</taxon>
        <taxon>Tabanidae</taxon>
        <taxon>Tabanus</taxon>
    </lineage>
</organism>
<evidence type="ECO:0000256" key="9">
    <source>
        <dbReference type="RuleBase" id="RU366046"/>
    </source>
</evidence>
<dbReference type="Gene3D" id="3.90.25.10">
    <property type="entry name" value="UDP-galactose 4-epimerase, domain 1"/>
    <property type="match status" value="1"/>
</dbReference>
<evidence type="ECO:0000256" key="1">
    <source>
        <dbReference type="ARBA" id="ARBA00000014"/>
    </source>
</evidence>
<evidence type="ECO:0000256" key="5">
    <source>
        <dbReference type="ARBA" id="ARBA00004947"/>
    </source>
</evidence>
<dbReference type="EC" id="5.1.3.2" evidence="9"/>
<comment type="catalytic activity">
    <reaction evidence="2 9">
        <text>UDP-alpha-D-glucose = UDP-alpha-D-galactose</text>
        <dbReference type="Rhea" id="RHEA:22168"/>
        <dbReference type="ChEBI" id="CHEBI:58885"/>
        <dbReference type="ChEBI" id="CHEBI:66914"/>
        <dbReference type="EC" id="5.1.3.2"/>
    </reaction>
</comment>
<name>A0A0K8TT63_TABBR</name>
<feature type="domain" description="NAD(P)-binding" evidence="10">
    <location>
        <begin position="6"/>
        <end position="336"/>
    </location>
</feature>
<dbReference type="AlphaFoldDB" id="A0A0K8TT63"/>
<dbReference type="CDD" id="cd05247">
    <property type="entry name" value="UDP_G4E_1_SDR_e"/>
    <property type="match status" value="1"/>
</dbReference>
<comment type="pathway">
    <text evidence="5 9">Carbohydrate metabolism; galactose metabolism.</text>
</comment>
<evidence type="ECO:0000256" key="6">
    <source>
        <dbReference type="ARBA" id="ARBA00023027"/>
    </source>
</evidence>
<dbReference type="Pfam" id="PF16363">
    <property type="entry name" value="GDP_Man_Dehyd"/>
    <property type="match status" value="1"/>
</dbReference>
<dbReference type="NCBIfam" id="TIGR01179">
    <property type="entry name" value="galE"/>
    <property type="match status" value="1"/>
</dbReference>
<comment type="subunit">
    <text evidence="9">Homodimer.</text>
</comment>
<evidence type="ECO:0000256" key="2">
    <source>
        <dbReference type="ARBA" id="ARBA00000083"/>
    </source>
</evidence>
<evidence type="ECO:0000313" key="11">
    <source>
        <dbReference type="EMBL" id="JAI17547.1"/>
    </source>
</evidence>
<dbReference type="PANTHER" id="PTHR43725">
    <property type="entry name" value="UDP-GLUCOSE 4-EPIMERASE"/>
    <property type="match status" value="1"/>
</dbReference>
<sequence length="350" mass="38922">MPFTILITGGAGYVGSHTVLELLNAGHDVVCVDNLCNAYIDDNGGLPEALKRVQEITRRKVTFYNVDIRSKSDLEAVFKKHKIDCVGHFAALKAVGESCKYPLQYYQNNITGTNVLLETMAEANVFKFVYSSSATVYGEPQTLPVPETHPTGNCTSPYGKSKYFTEEILKDLCLSDEKWTVISLRYFNPVGAHSSGRIGEDPNGEPNNLMPYISQVAVGRRPLLKVYGNDYPTKDGTGVRDYIHIVDLAEGHVKAFEKLMSKTCKGFVAYNLGTGCGYSVLEMINSFKKASGRDIKYEIAPRRDGDIATCYADPSLAAKELNWTAKRGLKEMCEDTWRWQHMNPHGFAKN</sequence>
<comment type="catalytic activity">
    <reaction evidence="1">
        <text>UDP-N-acetyl-alpha-D-glucosamine = UDP-N-acetyl-alpha-D-galactosamine</text>
        <dbReference type="Rhea" id="RHEA:20517"/>
        <dbReference type="ChEBI" id="CHEBI:57705"/>
        <dbReference type="ChEBI" id="CHEBI:67138"/>
        <dbReference type="EC" id="5.1.3.7"/>
    </reaction>
</comment>
<evidence type="ECO:0000256" key="7">
    <source>
        <dbReference type="ARBA" id="ARBA00023144"/>
    </source>
</evidence>